<evidence type="ECO:0008006" key="5">
    <source>
        <dbReference type="Google" id="ProtNLM"/>
    </source>
</evidence>
<gene>
    <name evidence="3" type="ORF">LKD22_05675</name>
</gene>
<dbReference type="PROSITE" id="PS51257">
    <property type="entry name" value="PROKAR_LIPOPROTEIN"/>
    <property type="match status" value="1"/>
</dbReference>
<organism evidence="3 4">
    <name type="scientific">Agathobaculum butyriciproducens</name>
    <dbReference type="NCBI Taxonomy" id="1628085"/>
    <lineage>
        <taxon>Bacteria</taxon>
        <taxon>Bacillati</taxon>
        <taxon>Bacillota</taxon>
        <taxon>Clostridia</taxon>
        <taxon>Eubacteriales</taxon>
        <taxon>Butyricicoccaceae</taxon>
        <taxon>Agathobaculum</taxon>
    </lineage>
</organism>
<protein>
    <recommendedName>
        <fullName evidence="5">Iron transporter</fullName>
    </recommendedName>
</protein>
<keyword evidence="4" id="KW-1185">Reference proteome</keyword>
<name>A0AAW4VXB0_9FIRM</name>
<feature type="signal peptide" evidence="2">
    <location>
        <begin position="1"/>
        <end position="20"/>
    </location>
</feature>
<dbReference type="GeneID" id="98659722"/>
<dbReference type="RefSeq" id="WP_227600486.1">
    <property type="nucleotide sequence ID" value="NZ_JAJEPX010000012.1"/>
</dbReference>
<proteinExistence type="predicted"/>
<evidence type="ECO:0000313" key="4">
    <source>
        <dbReference type="Proteomes" id="UP001298753"/>
    </source>
</evidence>
<dbReference type="Proteomes" id="UP001298753">
    <property type="component" value="Unassembled WGS sequence"/>
</dbReference>
<reference evidence="3 4" key="1">
    <citation type="submission" date="2021-10" db="EMBL/GenBank/DDBJ databases">
        <title>Anaerobic single-cell dispensing facilitates the cultivation of human gut bacteria.</title>
        <authorList>
            <person name="Afrizal A."/>
        </authorList>
    </citation>
    <scope>NUCLEOTIDE SEQUENCE [LARGE SCALE GENOMIC DNA]</scope>
    <source>
        <strain evidence="3 4">CLA-AA-H270</strain>
    </source>
</reference>
<evidence type="ECO:0000256" key="1">
    <source>
        <dbReference type="SAM" id="MobiDB-lite"/>
    </source>
</evidence>
<feature type="chain" id="PRO_5044014474" description="Iron transporter" evidence="2">
    <location>
        <begin position="21"/>
        <end position="298"/>
    </location>
</feature>
<comment type="caution">
    <text evidence="3">The sequence shown here is derived from an EMBL/GenBank/DDBJ whole genome shotgun (WGS) entry which is preliminary data.</text>
</comment>
<dbReference type="AlphaFoldDB" id="A0AAW4VXB0"/>
<sequence length="298" mass="31635">MKNKKALLSAVFAAFMLLSACGGSTQKDTSAQDSSTTSQVASASDMTDVEDVVEDGMTPITGDKVKDGTYDVTVDSSSNMFNVTACELTVKNGDMTAKMHMGGTGYLYVYMGTGEEAAAADEADYIPFTEEADGTHSFTVPVKALDEGIDCAAFSKKKEKWYDRTLVFRADSLPADALADGVMTTAESLSLADGTYTADVTLSGGSGRASVESPAALTVSGGKVTAKIIWSSKNYDYMKVNDEKYDAVIENEHSTFEIPVAGFDWAMPVVADTTAMSEPHEIEYTLRFDSASIAPAAK</sequence>
<accession>A0AAW4VXB0</accession>
<evidence type="ECO:0000256" key="2">
    <source>
        <dbReference type="SAM" id="SignalP"/>
    </source>
</evidence>
<feature type="compositionally biased region" description="Low complexity" evidence="1">
    <location>
        <begin position="24"/>
        <end position="45"/>
    </location>
</feature>
<feature type="region of interest" description="Disordered" evidence="1">
    <location>
        <begin position="24"/>
        <end position="47"/>
    </location>
</feature>
<keyword evidence="2" id="KW-0732">Signal</keyword>
<dbReference type="EMBL" id="JAJEPX010000012">
    <property type="protein sequence ID" value="MCC2176614.1"/>
    <property type="molecule type" value="Genomic_DNA"/>
</dbReference>
<evidence type="ECO:0000313" key="3">
    <source>
        <dbReference type="EMBL" id="MCC2176614.1"/>
    </source>
</evidence>